<evidence type="ECO:0000313" key="1">
    <source>
        <dbReference type="EMBL" id="GAC81909.1"/>
    </source>
</evidence>
<organism evidence="1 2">
    <name type="scientific">Gordonia malaquae NBRC 108250</name>
    <dbReference type="NCBI Taxonomy" id="1223542"/>
    <lineage>
        <taxon>Bacteria</taxon>
        <taxon>Bacillati</taxon>
        <taxon>Actinomycetota</taxon>
        <taxon>Actinomycetes</taxon>
        <taxon>Mycobacteriales</taxon>
        <taxon>Gordoniaceae</taxon>
        <taxon>Gordonia</taxon>
    </lineage>
</organism>
<reference evidence="1 2" key="1">
    <citation type="submission" date="2013-02" db="EMBL/GenBank/DDBJ databases">
        <title>Whole genome shotgun sequence of Gordonia malaquae NBRC 108250.</title>
        <authorList>
            <person name="Yoshida I."/>
            <person name="Hosoyama A."/>
            <person name="Tsuchikane K."/>
            <person name="Ando Y."/>
            <person name="Baba S."/>
            <person name="Ohji S."/>
            <person name="Hamada M."/>
            <person name="Tamura T."/>
            <person name="Yamazoe A."/>
            <person name="Yamazaki S."/>
            <person name="Fujita N."/>
        </authorList>
    </citation>
    <scope>NUCLEOTIDE SEQUENCE [LARGE SCALE GENOMIC DNA]</scope>
    <source>
        <strain evidence="1 2">NBRC 108250</strain>
    </source>
</reference>
<comment type="caution">
    <text evidence="1">The sequence shown here is derived from an EMBL/GenBank/DDBJ whole genome shotgun (WGS) entry which is preliminary data.</text>
</comment>
<evidence type="ECO:0000313" key="2">
    <source>
        <dbReference type="Proteomes" id="UP000035009"/>
    </source>
</evidence>
<proteinExistence type="predicted"/>
<name>M3VHG0_GORML</name>
<protein>
    <submittedName>
        <fullName evidence="1">Uncharacterized protein</fullName>
    </submittedName>
</protein>
<keyword evidence="2" id="KW-1185">Reference proteome</keyword>
<accession>M3VHG0</accession>
<dbReference type="AlphaFoldDB" id="M3VHG0"/>
<dbReference type="eggNOG" id="ENOG50323II">
    <property type="taxonomic scope" value="Bacteria"/>
</dbReference>
<gene>
    <name evidence="1" type="ORF">GM1_051_00010</name>
</gene>
<dbReference type="RefSeq" id="WP_008382051.1">
    <property type="nucleotide sequence ID" value="NZ_BAOP01000051.1"/>
</dbReference>
<dbReference type="OrthoDB" id="796912at2"/>
<dbReference type="Proteomes" id="UP000035009">
    <property type="component" value="Unassembled WGS sequence"/>
</dbReference>
<sequence>MKHALALDDLRWETLTHRAGVGPTDEIDIAAELTALLADPTDDERIQDVWAYLASEGSTWDSAYAALPYLVEIIARRAPADRGELLSAVGIILTGGSDDDVPADLEDGYRASLAAVYPLLGEAIPFITPTDLPWVLGTIAALRGNRELAEVLQEPESLEATCDECGADVHVEVPGLS</sequence>
<dbReference type="EMBL" id="BAOP01000051">
    <property type="protein sequence ID" value="GAC81909.1"/>
    <property type="molecule type" value="Genomic_DNA"/>
</dbReference>
<dbReference type="STRING" id="410332.SAMN04488550_1409"/>